<dbReference type="Proteomes" id="UP001151081">
    <property type="component" value="Unassembled WGS sequence"/>
</dbReference>
<sequence>MPAPSHATEATRRAILDAAAELLAEAGAERLSIREVCARAGVTAPTVYHHFGDKDGLVLQVLEDSFTAFVQTVDALDKPRDPIEALARAWDGYVAYGVAHPMHYRIMFMHRLARATPIPAATAAFQRLVDVVSAAEAEGLLVPPLEEACKAFWSSMHGVTSLIASGHLPPDTPASALVRDAVIAHITRPRGSARRPAKKRSKP</sequence>
<name>A0A9X4AYC1_9BACT</name>
<evidence type="ECO:0000256" key="1">
    <source>
        <dbReference type="ARBA" id="ARBA00023015"/>
    </source>
</evidence>
<dbReference type="GO" id="GO:0003700">
    <property type="term" value="F:DNA-binding transcription factor activity"/>
    <property type="evidence" value="ECO:0007669"/>
    <property type="project" value="TreeGrafter"/>
</dbReference>
<feature type="domain" description="HTH tetR-type" evidence="5">
    <location>
        <begin position="9"/>
        <end position="69"/>
    </location>
</feature>
<feature type="DNA-binding region" description="H-T-H motif" evidence="4">
    <location>
        <begin position="32"/>
        <end position="51"/>
    </location>
</feature>
<dbReference type="InterPro" id="IPR036271">
    <property type="entry name" value="Tet_transcr_reg_TetR-rel_C_sf"/>
</dbReference>
<protein>
    <submittedName>
        <fullName evidence="6">TetR/AcrR family transcriptional regulator</fullName>
    </submittedName>
</protein>
<dbReference type="PRINTS" id="PR00455">
    <property type="entry name" value="HTHTETR"/>
</dbReference>
<dbReference type="InterPro" id="IPR001647">
    <property type="entry name" value="HTH_TetR"/>
</dbReference>
<keyword evidence="2 4" id="KW-0238">DNA-binding</keyword>
<evidence type="ECO:0000259" key="5">
    <source>
        <dbReference type="PROSITE" id="PS50977"/>
    </source>
</evidence>
<dbReference type="PANTHER" id="PTHR30055">
    <property type="entry name" value="HTH-TYPE TRANSCRIPTIONAL REGULATOR RUTR"/>
    <property type="match status" value="1"/>
</dbReference>
<evidence type="ECO:0000256" key="2">
    <source>
        <dbReference type="ARBA" id="ARBA00023125"/>
    </source>
</evidence>
<evidence type="ECO:0000256" key="3">
    <source>
        <dbReference type="ARBA" id="ARBA00023163"/>
    </source>
</evidence>
<organism evidence="6 7">
    <name type="scientific">Polyangium jinanense</name>
    <dbReference type="NCBI Taxonomy" id="2829994"/>
    <lineage>
        <taxon>Bacteria</taxon>
        <taxon>Pseudomonadati</taxon>
        <taxon>Myxococcota</taxon>
        <taxon>Polyangia</taxon>
        <taxon>Polyangiales</taxon>
        <taxon>Polyangiaceae</taxon>
        <taxon>Polyangium</taxon>
    </lineage>
</organism>
<comment type="caution">
    <text evidence="6">The sequence shown here is derived from an EMBL/GenBank/DDBJ whole genome shotgun (WGS) entry which is preliminary data.</text>
</comment>
<dbReference type="EMBL" id="JAGTJJ010000111">
    <property type="protein sequence ID" value="MDC3989419.1"/>
    <property type="molecule type" value="Genomic_DNA"/>
</dbReference>
<keyword evidence="3" id="KW-0804">Transcription</keyword>
<dbReference type="SUPFAM" id="SSF48498">
    <property type="entry name" value="Tetracyclin repressor-like, C-terminal domain"/>
    <property type="match status" value="1"/>
</dbReference>
<evidence type="ECO:0000313" key="7">
    <source>
        <dbReference type="Proteomes" id="UP001151081"/>
    </source>
</evidence>
<dbReference type="PROSITE" id="PS50977">
    <property type="entry name" value="HTH_TETR_2"/>
    <property type="match status" value="1"/>
</dbReference>
<keyword evidence="7" id="KW-1185">Reference proteome</keyword>
<dbReference type="AlphaFoldDB" id="A0A9X4AYC1"/>
<dbReference type="SUPFAM" id="SSF46689">
    <property type="entry name" value="Homeodomain-like"/>
    <property type="match status" value="1"/>
</dbReference>
<dbReference type="RefSeq" id="WP_272428217.1">
    <property type="nucleotide sequence ID" value="NZ_JAGTJJ010000111.1"/>
</dbReference>
<dbReference type="Gene3D" id="1.10.357.10">
    <property type="entry name" value="Tetracycline Repressor, domain 2"/>
    <property type="match status" value="1"/>
</dbReference>
<dbReference type="InterPro" id="IPR050109">
    <property type="entry name" value="HTH-type_TetR-like_transc_reg"/>
</dbReference>
<dbReference type="Pfam" id="PF13305">
    <property type="entry name" value="TetR_C_33"/>
    <property type="match status" value="1"/>
</dbReference>
<gene>
    <name evidence="6" type="ORF">KEG57_53670</name>
</gene>
<keyword evidence="1" id="KW-0805">Transcription regulation</keyword>
<accession>A0A9X4AYC1</accession>
<dbReference type="Pfam" id="PF00440">
    <property type="entry name" value="TetR_N"/>
    <property type="match status" value="1"/>
</dbReference>
<proteinExistence type="predicted"/>
<evidence type="ECO:0000256" key="4">
    <source>
        <dbReference type="PROSITE-ProRule" id="PRU00335"/>
    </source>
</evidence>
<evidence type="ECO:0000313" key="6">
    <source>
        <dbReference type="EMBL" id="MDC3989419.1"/>
    </source>
</evidence>
<dbReference type="InterPro" id="IPR025996">
    <property type="entry name" value="MT1864/Rv1816-like_C"/>
</dbReference>
<reference evidence="6 7" key="1">
    <citation type="submission" date="2021-04" db="EMBL/GenBank/DDBJ databases">
        <title>Genome analysis of Polyangium sp.</title>
        <authorList>
            <person name="Li Y."/>
            <person name="Wang J."/>
        </authorList>
    </citation>
    <scope>NUCLEOTIDE SEQUENCE [LARGE SCALE GENOMIC DNA]</scope>
    <source>
        <strain evidence="6 7">SDU14</strain>
    </source>
</reference>
<dbReference type="PANTHER" id="PTHR30055:SF234">
    <property type="entry name" value="HTH-TYPE TRANSCRIPTIONAL REGULATOR BETI"/>
    <property type="match status" value="1"/>
</dbReference>
<dbReference type="GO" id="GO:0000976">
    <property type="term" value="F:transcription cis-regulatory region binding"/>
    <property type="evidence" value="ECO:0007669"/>
    <property type="project" value="TreeGrafter"/>
</dbReference>
<dbReference type="InterPro" id="IPR009057">
    <property type="entry name" value="Homeodomain-like_sf"/>
</dbReference>